<dbReference type="PANTHER" id="PTHR12133">
    <property type="entry name" value="TRNA (ADENINE(58)-N(1))-METHYLTRANSFERASE"/>
    <property type="match status" value="1"/>
</dbReference>
<dbReference type="AlphaFoldDB" id="G4TH61"/>
<dbReference type="Gene3D" id="3.40.50.150">
    <property type="entry name" value="Vaccinia Virus protein VP39"/>
    <property type="match status" value="1"/>
</dbReference>
<evidence type="ECO:0000256" key="5">
    <source>
        <dbReference type="ARBA" id="ARBA00022679"/>
    </source>
</evidence>
<dbReference type="SUPFAM" id="SSF53335">
    <property type="entry name" value="S-adenosyl-L-methionine-dependent methyltransferases"/>
    <property type="match status" value="1"/>
</dbReference>
<keyword evidence="5" id="KW-0808">Transferase</keyword>
<reference evidence="12 13" key="1">
    <citation type="journal article" date="2011" name="PLoS Pathog.">
        <title>Endophytic Life Strategies Decoded by Genome and Transcriptome Analyses of the Mutualistic Root Symbiont Piriformospora indica.</title>
        <authorList>
            <person name="Zuccaro A."/>
            <person name="Lahrmann U."/>
            <person name="Guldener U."/>
            <person name="Langen G."/>
            <person name="Pfiffi S."/>
            <person name="Biedenkopf D."/>
            <person name="Wong P."/>
            <person name="Samans B."/>
            <person name="Grimm C."/>
            <person name="Basiewicz M."/>
            <person name="Murat C."/>
            <person name="Martin F."/>
            <person name="Kogel K.H."/>
        </authorList>
    </citation>
    <scope>NUCLEOTIDE SEQUENCE [LARGE SCALE GENOMIC DNA]</scope>
    <source>
        <strain evidence="12 13">DSM 11827</strain>
    </source>
</reference>
<feature type="compositionally biased region" description="Acidic residues" evidence="10">
    <location>
        <begin position="313"/>
        <end position="322"/>
    </location>
</feature>
<feature type="compositionally biased region" description="Polar residues" evidence="10">
    <location>
        <begin position="339"/>
        <end position="364"/>
    </location>
</feature>
<dbReference type="GO" id="GO:0005634">
    <property type="term" value="C:nucleus"/>
    <property type="evidence" value="ECO:0007669"/>
    <property type="project" value="UniProtKB-SubCell"/>
</dbReference>
<evidence type="ECO:0000313" key="12">
    <source>
        <dbReference type="EMBL" id="CCA70645.1"/>
    </source>
</evidence>
<dbReference type="Proteomes" id="UP000007148">
    <property type="component" value="Unassembled WGS sequence"/>
</dbReference>
<feature type="compositionally biased region" description="Basic and acidic residues" evidence="10">
    <location>
        <begin position="290"/>
        <end position="301"/>
    </location>
</feature>
<evidence type="ECO:0000256" key="1">
    <source>
        <dbReference type="ARBA" id="ARBA00004123"/>
    </source>
</evidence>
<dbReference type="PANTHER" id="PTHR12133:SF2">
    <property type="entry name" value="TRNA (ADENINE(58)-N(1))-METHYLTRANSFERASE CATALYTIC SUBUNIT TRMT61A"/>
    <property type="match status" value="1"/>
</dbReference>
<sequence>MWSTARTVGEGDVVIVWMTRENMVPLRITAGQELNNKFGVFKHSDIIGLPYGTKVPSHSGRGFVYILRPTPELWTLSLPHRTQILYLADIAFIVNSLDIRPGSSVIEAGPYARFLDQLLGYTFPLAGTGSGSFSHSVARTIGNTGHLYSFEFHQERAAKARDEFARHGMTMVHLEHRNVCQQGFALCDAVDSGRSSSSSVVFLDLPAPWDAVPHAKIAMKKDRATRICCFSPCMEQVLRTVTALNQCGFTDLTMYETLLRPHDVHHVPKLVSIDTIIEQVKLHEIKKEQRRLEQVAASDRKRNSRKRKRQEDNDIAEEDGPDPDLGTGDQKRRRDVDASSLSTPLTVAQVQVEPNTGPEPTSSLKTRKESRLAALATSTPMSKPMPEVRGHTSYLTFATLLPLADGNFQVGSSMVANVPSVDATSTTLDRLIATIPEENLERALTG</sequence>
<protein>
    <recommendedName>
        <fullName evidence="3">tRNA (adenine(58)-N(1))-methyltransferase catalytic subunit TRM61</fullName>
        <ecNumber evidence="2">2.1.1.220</ecNumber>
    </recommendedName>
    <alternativeName>
        <fullName evidence="9">tRNA(m1A58)-methyltransferase subunit TRM61</fullName>
    </alternativeName>
</protein>
<dbReference type="InParanoid" id="G4TH61"/>
<dbReference type="EMBL" id="CAFZ01000089">
    <property type="protein sequence ID" value="CCA70645.1"/>
    <property type="molecule type" value="Genomic_DNA"/>
</dbReference>
<dbReference type="GO" id="GO:0030488">
    <property type="term" value="P:tRNA methylation"/>
    <property type="evidence" value="ECO:0007669"/>
    <property type="project" value="InterPro"/>
</dbReference>
<dbReference type="Pfam" id="PF08704">
    <property type="entry name" value="GCD14"/>
    <property type="match status" value="1"/>
</dbReference>
<evidence type="ECO:0000256" key="6">
    <source>
        <dbReference type="ARBA" id="ARBA00022691"/>
    </source>
</evidence>
<dbReference type="eggNOG" id="KOG2915">
    <property type="taxonomic scope" value="Eukaryota"/>
</dbReference>
<keyword evidence="13" id="KW-1185">Reference proteome</keyword>
<evidence type="ECO:0000256" key="3">
    <source>
        <dbReference type="ARBA" id="ARBA00015963"/>
    </source>
</evidence>
<dbReference type="HOGENOM" id="CLU_025402_4_0_1"/>
<evidence type="ECO:0000256" key="10">
    <source>
        <dbReference type="SAM" id="MobiDB-lite"/>
    </source>
</evidence>
<dbReference type="GO" id="GO:0160107">
    <property type="term" value="F:tRNA (adenine(58)-N1)-methyltransferase activity"/>
    <property type="evidence" value="ECO:0007669"/>
    <property type="project" value="UniProtKB-EC"/>
</dbReference>
<evidence type="ECO:0000313" key="13">
    <source>
        <dbReference type="Proteomes" id="UP000007148"/>
    </source>
</evidence>
<evidence type="ECO:0000256" key="8">
    <source>
        <dbReference type="ARBA" id="ARBA00023242"/>
    </source>
</evidence>
<evidence type="ECO:0000256" key="4">
    <source>
        <dbReference type="ARBA" id="ARBA00022603"/>
    </source>
</evidence>
<keyword evidence="6" id="KW-0949">S-adenosyl-L-methionine</keyword>
<dbReference type="InterPro" id="IPR049470">
    <property type="entry name" value="TRM61_C"/>
</dbReference>
<keyword evidence="7" id="KW-0819">tRNA processing</keyword>
<dbReference type="InterPro" id="IPR014816">
    <property type="entry name" value="tRNA_MeTrfase_Gcd14"/>
</dbReference>
<keyword evidence="4" id="KW-0489">Methyltransferase</keyword>
<feature type="region of interest" description="Disordered" evidence="10">
    <location>
        <begin position="290"/>
        <end position="368"/>
    </location>
</feature>
<gene>
    <name evidence="12" type="ORF">PIIN_04581</name>
</gene>
<dbReference type="OMA" id="RITRICC"/>
<organism evidence="12 13">
    <name type="scientific">Serendipita indica (strain DSM 11827)</name>
    <name type="common">Root endophyte fungus</name>
    <name type="synonym">Piriformospora indica</name>
    <dbReference type="NCBI Taxonomy" id="1109443"/>
    <lineage>
        <taxon>Eukaryota</taxon>
        <taxon>Fungi</taxon>
        <taxon>Dikarya</taxon>
        <taxon>Basidiomycota</taxon>
        <taxon>Agaricomycotina</taxon>
        <taxon>Agaricomycetes</taxon>
        <taxon>Sebacinales</taxon>
        <taxon>Serendipitaceae</taxon>
        <taxon>Serendipita</taxon>
    </lineage>
</organism>
<dbReference type="EC" id="2.1.1.220" evidence="2"/>
<dbReference type="Gene3D" id="3.10.330.20">
    <property type="match status" value="1"/>
</dbReference>
<dbReference type="FunCoup" id="G4TH61">
    <property type="interactions" value="222"/>
</dbReference>
<dbReference type="InterPro" id="IPR029063">
    <property type="entry name" value="SAM-dependent_MTases_sf"/>
</dbReference>
<name>G4TH61_SERID</name>
<dbReference type="PROSITE" id="PS51620">
    <property type="entry name" value="SAM_TRM61"/>
    <property type="match status" value="1"/>
</dbReference>
<dbReference type="OrthoDB" id="1925287at2759"/>
<proteinExistence type="predicted"/>
<dbReference type="STRING" id="1109443.G4TH61"/>
<accession>G4TH61</accession>
<comment type="subcellular location">
    <subcellularLocation>
        <location evidence="1">Nucleus</location>
    </subcellularLocation>
</comment>
<evidence type="ECO:0000256" key="7">
    <source>
        <dbReference type="ARBA" id="ARBA00022694"/>
    </source>
</evidence>
<feature type="domain" description="tRNA (adenine(58)-N(1))-methyltransferase catalytic subunit TRM61 C-terminal" evidence="11">
    <location>
        <begin position="62"/>
        <end position="308"/>
    </location>
</feature>
<dbReference type="GO" id="GO:0031515">
    <property type="term" value="C:tRNA (m1A) methyltransferase complex"/>
    <property type="evidence" value="ECO:0007669"/>
    <property type="project" value="InterPro"/>
</dbReference>
<evidence type="ECO:0000256" key="2">
    <source>
        <dbReference type="ARBA" id="ARBA00012796"/>
    </source>
</evidence>
<keyword evidence="8" id="KW-0539">Nucleus</keyword>
<evidence type="ECO:0000259" key="11">
    <source>
        <dbReference type="Pfam" id="PF08704"/>
    </source>
</evidence>
<comment type="caution">
    <text evidence="12">The sequence shown here is derived from an EMBL/GenBank/DDBJ whole genome shotgun (WGS) entry which is preliminary data.</text>
</comment>
<evidence type="ECO:0000256" key="9">
    <source>
        <dbReference type="ARBA" id="ARBA00033309"/>
    </source>
</evidence>